<gene>
    <name evidence="2" type="ORF">S03H2_33200</name>
</gene>
<evidence type="ECO:0000259" key="1">
    <source>
        <dbReference type="Pfam" id="PF11984"/>
    </source>
</evidence>
<dbReference type="EMBL" id="BARU01020196">
    <property type="protein sequence ID" value="GAH60937.1"/>
    <property type="molecule type" value="Genomic_DNA"/>
</dbReference>
<name>X1GUV4_9ZZZZ</name>
<dbReference type="AlphaFoldDB" id="X1GUV4"/>
<dbReference type="Pfam" id="PF11984">
    <property type="entry name" value="DUF3485"/>
    <property type="match status" value="1"/>
</dbReference>
<reference evidence="2" key="1">
    <citation type="journal article" date="2014" name="Front. Microbiol.">
        <title>High frequency of phylogenetically diverse reductive dehalogenase-homologous genes in deep subseafloor sedimentary metagenomes.</title>
        <authorList>
            <person name="Kawai M."/>
            <person name="Futagami T."/>
            <person name="Toyoda A."/>
            <person name="Takaki Y."/>
            <person name="Nishi S."/>
            <person name="Hori S."/>
            <person name="Arai W."/>
            <person name="Tsubouchi T."/>
            <person name="Morono Y."/>
            <person name="Uchiyama I."/>
            <person name="Ito T."/>
            <person name="Fujiyama A."/>
            <person name="Inagaki F."/>
            <person name="Takami H."/>
        </authorList>
    </citation>
    <scope>NUCLEOTIDE SEQUENCE</scope>
    <source>
        <strain evidence="2">Expedition CK06-06</strain>
    </source>
</reference>
<evidence type="ECO:0000313" key="2">
    <source>
        <dbReference type="EMBL" id="GAH60937.1"/>
    </source>
</evidence>
<proteinExistence type="predicted"/>
<comment type="caution">
    <text evidence="2">The sequence shown here is derived from an EMBL/GenBank/DDBJ whole genome shotgun (WGS) entry which is preliminary data.</text>
</comment>
<sequence>MKSFFEEYSRVIGMLALTFVVVILLSTPSMLFAKPLTMIDTELSRASGGETSVRAKMDFGNNEHVRAFPNAIGDWTGANYNTTRIEKSLAADVMLLRAYSNPKLYQPVFFLIMQSNNRSSFHPPIVCYPALGYTIEEEGKEMIPVQNVSWIEEPLYTKPGNKTRIYPNRTISAKKLIVVKESNGKVTERRVVLYYYVKENPFASDTVTMVRVSALAPTEGSYDGILNIP</sequence>
<dbReference type="InterPro" id="IPR014263">
    <property type="entry name" value="Methanolan_biosynth_EpsI"/>
</dbReference>
<protein>
    <recommendedName>
        <fullName evidence="1">Methanolan biosynthesis EpsI domain-containing protein</fullName>
    </recommendedName>
</protein>
<organism evidence="2">
    <name type="scientific">marine sediment metagenome</name>
    <dbReference type="NCBI Taxonomy" id="412755"/>
    <lineage>
        <taxon>unclassified sequences</taxon>
        <taxon>metagenomes</taxon>
        <taxon>ecological metagenomes</taxon>
    </lineage>
</organism>
<feature type="non-terminal residue" evidence="2">
    <location>
        <position position="229"/>
    </location>
</feature>
<accession>X1GUV4</accession>
<feature type="domain" description="Methanolan biosynthesis EpsI" evidence="1">
    <location>
        <begin position="63"/>
        <end position="140"/>
    </location>
</feature>